<evidence type="ECO:0000256" key="14">
    <source>
        <dbReference type="ARBA" id="ARBA00052200"/>
    </source>
</evidence>
<dbReference type="FunFam" id="3.40.630.10:FF:000044">
    <property type="entry name" value="Allantoate amidohydrolase"/>
    <property type="match status" value="1"/>
</dbReference>
<dbReference type="Gene3D" id="3.30.70.360">
    <property type="match status" value="1"/>
</dbReference>
<keyword evidence="8" id="KW-0659">Purine metabolism</keyword>
<dbReference type="SUPFAM" id="SSF53187">
    <property type="entry name" value="Zn-dependent exopeptidases"/>
    <property type="match status" value="1"/>
</dbReference>
<evidence type="ECO:0000256" key="5">
    <source>
        <dbReference type="ARBA" id="ARBA00006153"/>
    </source>
</evidence>
<evidence type="ECO:0000313" key="19">
    <source>
        <dbReference type="Proteomes" id="UP000327013"/>
    </source>
</evidence>
<dbReference type="GO" id="GO:0004848">
    <property type="term" value="F:ureidoglycolate hydrolase activity"/>
    <property type="evidence" value="ECO:0007669"/>
    <property type="project" value="UniProtKB-EC"/>
</dbReference>
<dbReference type="Gene3D" id="3.40.630.10">
    <property type="entry name" value="Zn peptidases"/>
    <property type="match status" value="1"/>
</dbReference>
<dbReference type="CDD" id="cd03884">
    <property type="entry name" value="M20_bAS"/>
    <property type="match status" value="1"/>
</dbReference>
<evidence type="ECO:0000256" key="17">
    <source>
        <dbReference type="SAM" id="SignalP"/>
    </source>
</evidence>
<dbReference type="InterPro" id="IPR002933">
    <property type="entry name" value="Peptidase_M20"/>
</dbReference>
<accession>A0A5N6QYF9</accession>
<dbReference type="GO" id="GO:0016813">
    <property type="term" value="F:hydrolase activity, acting on carbon-nitrogen (but not peptide) bonds, in linear amidines"/>
    <property type="evidence" value="ECO:0007669"/>
    <property type="project" value="InterPro"/>
</dbReference>
<evidence type="ECO:0000256" key="8">
    <source>
        <dbReference type="ARBA" id="ARBA00022631"/>
    </source>
</evidence>
<evidence type="ECO:0000256" key="7">
    <source>
        <dbReference type="ARBA" id="ARBA00019265"/>
    </source>
</evidence>
<keyword evidence="13" id="KW-0464">Manganese</keyword>
<keyword evidence="11" id="KW-0378">Hydrolase</keyword>
<comment type="cofactor">
    <cofactor evidence="2">
        <name>Co(2+)</name>
        <dbReference type="ChEBI" id="CHEBI:48828"/>
    </cofactor>
</comment>
<protein>
    <recommendedName>
        <fullName evidence="7">Ureidoglycolate hydrolase</fullName>
        <ecNumber evidence="16">3.5.1.116</ecNumber>
    </recommendedName>
</protein>
<comment type="pathway">
    <text evidence="15">Nitrogen metabolism; (S)-allantoin degradation; glyoxylate from (S)-ureidoglycolate: step 1/1.</text>
</comment>
<keyword evidence="9" id="KW-0479">Metal-binding</keyword>
<keyword evidence="19" id="KW-1185">Reference proteome</keyword>
<comment type="similarity">
    <text evidence="5">Belongs to the peptidase M20 family.</text>
</comment>
<evidence type="ECO:0000256" key="11">
    <source>
        <dbReference type="ARBA" id="ARBA00022801"/>
    </source>
</evidence>
<keyword evidence="10 17" id="KW-0732">Signal</keyword>
<dbReference type="Pfam" id="PF01546">
    <property type="entry name" value="Peptidase_M20"/>
    <property type="match status" value="1"/>
</dbReference>
<comment type="catalytic activity">
    <reaction evidence="14">
        <text>(S)-ureidoglycolate + H2O + 2 H(+) = glyoxylate + 2 NH4(+) + CO2</text>
        <dbReference type="Rhea" id="RHEA:19809"/>
        <dbReference type="ChEBI" id="CHEBI:15377"/>
        <dbReference type="ChEBI" id="CHEBI:15378"/>
        <dbReference type="ChEBI" id="CHEBI:16526"/>
        <dbReference type="ChEBI" id="CHEBI:28938"/>
        <dbReference type="ChEBI" id="CHEBI:36655"/>
        <dbReference type="ChEBI" id="CHEBI:57296"/>
        <dbReference type="EC" id="3.5.1.116"/>
    </reaction>
</comment>
<evidence type="ECO:0000256" key="6">
    <source>
        <dbReference type="ARBA" id="ARBA00011738"/>
    </source>
</evidence>
<dbReference type="PANTHER" id="PTHR32494:SF19">
    <property type="entry name" value="ALLANTOATE DEIMINASE-RELATED"/>
    <property type="match status" value="1"/>
</dbReference>
<dbReference type="InterPro" id="IPR036264">
    <property type="entry name" value="Bact_exopeptidase_dim_dom"/>
</dbReference>
<reference evidence="18 19" key="1">
    <citation type="submission" date="2019-06" db="EMBL/GenBank/DDBJ databases">
        <title>A chromosomal-level reference genome of Carpinus fangiana (Coryloideae, Betulaceae).</title>
        <authorList>
            <person name="Yang X."/>
            <person name="Wang Z."/>
            <person name="Zhang L."/>
            <person name="Hao G."/>
            <person name="Liu J."/>
            <person name="Yang Y."/>
        </authorList>
    </citation>
    <scope>NUCLEOTIDE SEQUENCE [LARGE SCALE GENOMIC DNA]</scope>
    <source>
        <strain evidence="18">Cfa_2016G</strain>
        <tissue evidence="18">Leaf</tissue>
    </source>
</reference>
<comment type="cofactor">
    <cofactor evidence="3">
        <name>Ni(2+)</name>
        <dbReference type="ChEBI" id="CHEBI:49786"/>
    </cofactor>
</comment>
<dbReference type="PANTHER" id="PTHR32494">
    <property type="entry name" value="ALLANTOATE DEIMINASE-RELATED"/>
    <property type="match status" value="1"/>
</dbReference>
<dbReference type="InterPro" id="IPR010158">
    <property type="entry name" value="Amidase_Cbmase"/>
</dbReference>
<dbReference type="GO" id="GO:0000256">
    <property type="term" value="P:allantoin catabolic process"/>
    <property type="evidence" value="ECO:0007669"/>
    <property type="project" value="UniProtKB-ARBA"/>
</dbReference>
<dbReference type="GO" id="GO:0046872">
    <property type="term" value="F:metal ion binding"/>
    <property type="evidence" value="ECO:0007669"/>
    <property type="project" value="UniProtKB-KW"/>
</dbReference>
<feature type="signal peptide" evidence="17">
    <location>
        <begin position="1"/>
        <end position="22"/>
    </location>
</feature>
<dbReference type="NCBIfam" id="TIGR01879">
    <property type="entry name" value="hydantase"/>
    <property type="match status" value="1"/>
</dbReference>
<comment type="subcellular location">
    <subcellularLocation>
        <location evidence="4">Endoplasmic reticulum</location>
    </subcellularLocation>
</comment>
<comment type="cofactor">
    <cofactor evidence="1">
        <name>Mn(2+)</name>
        <dbReference type="ChEBI" id="CHEBI:29035"/>
    </cofactor>
</comment>
<feature type="chain" id="PRO_5024423647" description="Ureidoglycolate hydrolase" evidence="17">
    <location>
        <begin position="23"/>
        <end position="798"/>
    </location>
</feature>
<evidence type="ECO:0000256" key="15">
    <source>
        <dbReference type="ARBA" id="ARBA00060655"/>
    </source>
</evidence>
<evidence type="ECO:0000256" key="2">
    <source>
        <dbReference type="ARBA" id="ARBA00001941"/>
    </source>
</evidence>
<dbReference type="OrthoDB" id="4676at2759"/>
<evidence type="ECO:0000256" key="12">
    <source>
        <dbReference type="ARBA" id="ARBA00022824"/>
    </source>
</evidence>
<evidence type="ECO:0000256" key="16">
    <source>
        <dbReference type="ARBA" id="ARBA00066918"/>
    </source>
</evidence>
<evidence type="ECO:0000256" key="9">
    <source>
        <dbReference type="ARBA" id="ARBA00022723"/>
    </source>
</evidence>
<dbReference type="GO" id="GO:0006145">
    <property type="term" value="P:purine nucleobase catabolic process"/>
    <property type="evidence" value="ECO:0007669"/>
    <property type="project" value="UniProtKB-ARBA"/>
</dbReference>
<dbReference type="EC" id="3.5.1.116" evidence="16"/>
<gene>
    <name evidence="18" type="ORF">FH972_008373</name>
</gene>
<evidence type="ECO:0000256" key="10">
    <source>
        <dbReference type="ARBA" id="ARBA00022729"/>
    </source>
</evidence>
<dbReference type="SUPFAM" id="SSF55031">
    <property type="entry name" value="Bacterial exopeptidase dimerisation domain"/>
    <property type="match status" value="1"/>
</dbReference>
<evidence type="ECO:0000256" key="3">
    <source>
        <dbReference type="ARBA" id="ARBA00001967"/>
    </source>
</evidence>
<dbReference type="EMBL" id="CM017323">
    <property type="protein sequence ID" value="KAE8022583.1"/>
    <property type="molecule type" value="Genomic_DNA"/>
</dbReference>
<dbReference type="GO" id="GO:0010136">
    <property type="term" value="P:ureide catabolic process"/>
    <property type="evidence" value="ECO:0007669"/>
    <property type="project" value="UniProtKB-ARBA"/>
</dbReference>
<dbReference type="Proteomes" id="UP000327013">
    <property type="component" value="Chromosome 3"/>
</dbReference>
<evidence type="ECO:0000256" key="13">
    <source>
        <dbReference type="ARBA" id="ARBA00023211"/>
    </source>
</evidence>
<evidence type="ECO:0000256" key="1">
    <source>
        <dbReference type="ARBA" id="ARBA00001936"/>
    </source>
</evidence>
<organism evidence="18 19">
    <name type="scientific">Carpinus fangiana</name>
    <dbReference type="NCBI Taxonomy" id="176857"/>
    <lineage>
        <taxon>Eukaryota</taxon>
        <taxon>Viridiplantae</taxon>
        <taxon>Streptophyta</taxon>
        <taxon>Embryophyta</taxon>
        <taxon>Tracheophyta</taxon>
        <taxon>Spermatophyta</taxon>
        <taxon>Magnoliopsida</taxon>
        <taxon>eudicotyledons</taxon>
        <taxon>Gunneridae</taxon>
        <taxon>Pentapetalae</taxon>
        <taxon>rosids</taxon>
        <taxon>fabids</taxon>
        <taxon>Fagales</taxon>
        <taxon>Betulaceae</taxon>
        <taxon>Carpinus</taxon>
    </lineage>
</organism>
<name>A0A5N6QYF9_9ROSI</name>
<dbReference type="AlphaFoldDB" id="A0A5N6QYF9"/>
<proteinExistence type="inferred from homology"/>
<dbReference type="FunFam" id="3.30.70.360:FF:000012">
    <property type="entry name" value="Putative ureidoglycolate hydrolase"/>
    <property type="match status" value="1"/>
</dbReference>
<dbReference type="GO" id="GO:0005783">
    <property type="term" value="C:endoplasmic reticulum"/>
    <property type="evidence" value="ECO:0007669"/>
    <property type="project" value="UniProtKB-SubCell"/>
</dbReference>
<evidence type="ECO:0000256" key="4">
    <source>
        <dbReference type="ARBA" id="ARBA00004240"/>
    </source>
</evidence>
<comment type="subunit">
    <text evidence="6">Homodimer.</text>
</comment>
<evidence type="ECO:0000313" key="18">
    <source>
        <dbReference type="EMBL" id="KAE8022583.1"/>
    </source>
</evidence>
<sequence>MALRFPQLPLLLLCFCCSVIIAHKDEDPVTKTMEDFSGYPIDEPHSFFQKSLSLLSVDTESLQKEIDELATFSDTPAPSVTRILYTEKDVLARRYIKNLMGLSGLSVREDAVGNIFGRWDGHEPELPAVATGSHIDAIPYSGKYDGVVGVLGAIEAINVLQRSGFRPRRSLDVILFTSEEPTRFGISCLGSRLLAGSEVLVEALKTTVDAQNRSFLDAARSAEYAKDQDDLSSVFLKKGTYSAFVELHIEQGPLLEEEGISIGIVTAIAAPASIKVEFEGNGGHAGAVLMPHRNDAGLAAAELALAVEKHVLESGSIDTVGTVGIMELHPGAINSIPSKSHLEIDTRDIDEQRRNIVIEKIWHSASKIAIDRGVRLSEFKIINQDPPALAEKTIIGAMEAASKELNLKHKLMISRAYHDSLFMARVSPMGMIFIPCYKGGVCGVFLLRWAAGGGVMGLTRRWSVESKDFEMKVKDGETELLIQERSKAQKCFNRFGSFLVIDECDGRERHKSVMVPKGRNQKGWSKLESELQIAITFFQPFLKDSNNVVAKKKRRFTEVLQSSVRPLEEFWPSTTPIARVPKWLLGDNRGHLQKTIVPASGPVAIHQHPVGLHSPVVAMGKEQVKGGSLEKVEHQLHSEFLAILSSVQIASSAIQIPSLGKVGNRRLAKRKKKFRPLKVKNFQLGWARNNTGEPGASSSVAGSCIILGQPSGGPSAVSKLGLLGKAPSSMVLGLSSMVDSVMHVGQRQRVPMRKDMDSEGALDDGRRVAGSPAAFASQVLEVLQVTATSLKNMPPFRI</sequence>
<keyword evidence="12" id="KW-0256">Endoplasmic reticulum</keyword>